<protein>
    <recommendedName>
        <fullName evidence="5">Extracellular matrix protein</fullName>
    </recommendedName>
</protein>
<accession>A0A0L0NLZ2</accession>
<dbReference type="InterPro" id="IPR052982">
    <property type="entry name" value="SRP1/TIP1-like"/>
</dbReference>
<name>A0A0L0NLZ2_TOLOC</name>
<feature type="compositionally biased region" description="Low complexity" evidence="1">
    <location>
        <begin position="108"/>
        <end position="197"/>
    </location>
</feature>
<evidence type="ECO:0000256" key="1">
    <source>
        <dbReference type="SAM" id="MobiDB-lite"/>
    </source>
</evidence>
<evidence type="ECO:0000256" key="2">
    <source>
        <dbReference type="SAM" id="SignalP"/>
    </source>
</evidence>
<keyword evidence="2" id="KW-0732">Signal</keyword>
<dbReference type="STRING" id="1163406.A0A0L0NLZ2"/>
<keyword evidence="4" id="KW-1185">Reference proteome</keyword>
<reference evidence="3 4" key="1">
    <citation type="journal article" date="2015" name="BMC Genomics">
        <title>The genome of the truffle-parasite Tolypocladium ophioglossoides and the evolution of antifungal peptaibiotics.</title>
        <authorList>
            <person name="Quandt C.A."/>
            <person name="Bushley K.E."/>
            <person name="Spatafora J.W."/>
        </authorList>
    </citation>
    <scope>NUCLEOTIDE SEQUENCE [LARGE SCALE GENOMIC DNA]</scope>
    <source>
        <strain evidence="3 4">CBS 100239</strain>
    </source>
</reference>
<evidence type="ECO:0000313" key="3">
    <source>
        <dbReference type="EMBL" id="KND95043.1"/>
    </source>
</evidence>
<comment type="caution">
    <text evidence="3">The sequence shown here is derived from an EMBL/GenBank/DDBJ whole genome shotgun (WGS) entry which is preliminary data.</text>
</comment>
<proteinExistence type="predicted"/>
<evidence type="ECO:0008006" key="5">
    <source>
        <dbReference type="Google" id="ProtNLM"/>
    </source>
</evidence>
<dbReference type="EMBL" id="LFRF01000001">
    <property type="protein sequence ID" value="KND95043.1"/>
    <property type="molecule type" value="Genomic_DNA"/>
</dbReference>
<dbReference type="PANTHER" id="PTHR40633">
    <property type="entry name" value="MATRIX PROTEIN, PUTATIVE (AFU_ORTHOLOGUE AFUA_8G05410)-RELATED"/>
    <property type="match status" value="1"/>
</dbReference>
<dbReference type="PANTHER" id="PTHR40633:SF1">
    <property type="entry name" value="GPI ANCHORED SERINE-THREONINE RICH PROTEIN (AFU_ORTHOLOGUE AFUA_1G03630)"/>
    <property type="match status" value="1"/>
</dbReference>
<evidence type="ECO:0000313" key="4">
    <source>
        <dbReference type="Proteomes" id="UP000036947"/>
    </source>
</evidence>
<dbReference type="AlphaFoldDB" id="A0A0L0NLZ2"/>
<feature type="chain" id="PRO_5005545053" description="Extracellular matrix protein" evidence="2">
    <location>
        <begin position="18"/>
        <end position="225"/>
    </location>
</feature>
<feature type="region of interest" description="Disordered" evidence="1">
    <location>
        <begin position="107"/>
        <end position="208"/>
    </location>
</feature>
<organism evidence="3 4">
    <name type="scientific">Tolypocladium ophioglossoides (strain CBS 100239)</name>
    <name type="common">Snaketongue truffleclub</name>
    <name type="synonym">Elaphocordyceps ophioglossoides</name>
    <dbReference type="NCBI Taxonomy" id="1163406"/>
    <lineage>
        <taxon>Eukaryota</taxon>
        <taxon>Fungi</taxon>
        <taxon>Dikarya</taxon>
        <taxon>Ascomycota</taxon>
        <taxon>Pezizomycotina</taxon>
        <taxon>Sordariomycetes</taxon>
        <taxon>Hypocreomycetidae</taxon>
        <taxon>Hypocreales</taxon>
        <taxon>Ophiocordycipitaceae</taxon>
        <taxon>Tolypocladium</taxon>
    </lineage>
</organism>
<feature type="signal peptide" evidence="2">
    <location>
        <begin position="1"/>
        <end position="17"/>
    </location>
</feature>
<dbReference type="OrthoDB" id="5589325at2759"/>
<dbReference type="Proteomes" id="UP000036947">
    <property type="component" value="Unassembled WGS sequence"/>
</dbReference>
<sequence length="225" mass="22386">MKYAFVALSALVAFVMADQPKFLNSQFQVTQGESFTLKFSGCETGCTIVLQTGTSNNLKDVKTLTSSATGGSFTFTPSDLASATYNFKSTDNASRESNYSQQFAYQGTGSTSASTAPASTTASATTSVTSTNTASSTAATTTSAKSSMTTVTSTSTGTSSSSGSSTTGSATTGSATTTTNSPSSSPTSTQAPTTPTTKVPGSGAGRLSSPMALVAGAVAAMAYLS</sequence>
<gene>
    <name evidence="3" type="ORF">TOPH_00112</name>
</gene>